<dbReference type="InterPro" id="IPR002347">
    <property type="entry name" value="SDR_fam"/>
</dbReference>
<dbReference type="PRINTS" id="PR00081">
    <property type="entry name" value="GDHRDH"/>
</dbReference>
<comment type="similarity">
    <text evidence="1">Belongs to the short-chain dehydrogenases/reductases (SDR) family.</text>
</comment>
<name>A0ABU3VLK3_9RHOB</name>
<keyword evidence="3" id="KW-1185">Reference proteome</keyword>
<dbReference type="InterPro" id="IPR036291">
    <property type="entry name" value="NAD(P)-bd_dom_sf"/>
</dbReference>
<dbReference type="CDD" id="cd05233">
    <property type="entry name" value="SDR_c"/>
    <property type="match status" value="1"/>
</dbReference>
<accession>A0ABU3VLK3</accession>
<proteinExistence type="inferred from homology"/>
<gene>
    <name evidence="2" type="ORF">QO231_24950</name>
</gene>
<dbReference type="RefSeq" id="WP_316782681.1">
    <property type="nucleotide sequence ID" value="NZ_JASMWN010000044.1"/>
</dbReference>
<dbReference type="GO" id="GO:0016491">
    <property type="term" value="F:oxidoreductase activity"/>
    <property type="evidence" value="ECO:0007669"/>
    <property type="project" value="UniProtKB-KW"/>
</dbReference>
<dbReference type="PANTHER" id="PTHR42760">
    <property type="entry name" value="SHORT-CHAIN DEHYDROGENASES/REDUCTASES FAMILY MEMBER"/>
    <property type="match status" value="1"/>
</dbReference>
<dbReference type="Proteomes" id="UP001255416">
    <property type="component" value="Unassembled WGS sequence"/>
</dbReference>
<comment type="caution">
    <text evidence="2">The sequence shown here is derived from an EMBL/GenBank/DDBJ whole genome shotgun (WGS) entry which is preliminary data.</text>
</comment>
<sequence length="252" mass="26273">MIDDFEPTAKPIVAVTGASRGIGHAIVKRFYDAGWDVLTLARSPFSTVCPWAEGIVRHVETDLSNEMSIRNAAAAIRDRLGDRGLDALVNNAGISPKAEDGGRLTAMQTGEDVFRAVQMVNLIAPLILVQELLTPLARARGSVVNVSSIAATQVHPFAGAAYAVSKAGLSTLTRELACELAPQGVRVNAVSPGEIDTSILSPGADALVQRDVPMGRLGSPQEVADVVVFLASSGASYVNGAEIPINGGQHLA</sequence>
<dbReference type="SUPFAM" id="SSF51735">
    <property type="entry name" value="NAD(P)-binding Rossmann-fold domains"/>
    <property type="match status" value="1"/>
</dbReference>
<dbReference type="PRINTS" id="PR00080">
    <property type="entry name" value="SDRFAMILY"/>
</dbReference>
<dbReference type="PROSITE" id="PS00061">
    <property type="entry name" value="ADH_SHORT"/>
    <property type="match status" value="1"/>
</dbReference>
<dbReference type="EMBL" id="JASMWN010000044">
    <property type="protein sequence ID" value="MDU9007073.1"/>
    <property type="molecule type" value="Genomic_DNA"/>
</dbReference>
<dbReference type="InterPro" id="IPR020904">
    <property type="entry name" value="Sc_DH/Rdtase_CS"/>
</dbReference>
<keyword evidence="2" id="KW-0560">Oxidoreductase</keyword>
<reference evidence="3" key="1">
    <citation type="submission" date="2023-05" db="EMBL/GenBank/DDBJ databases">
        <title>Sedimentitalea sp. nov. JM2-8.</title>
        <authorList>
            <person name="Huang J."/>
        </authorList>
    </citation>
    <scope>NUCLEOTIDE SEQUENCE [LARGE SCALE GENOMIC DNA]</scope>
    <source>
        <strain evidence="3">KHS03</strain>
    </source>
</reference>
<organism evidence="2 3">
    <name type="scientific">Sedimentitalea todarodis</name>
    <dbReference type="NCBI Taxonomy" id="1631240"/>
    <lineage>
        <taxon>Bacteria</taxon>
        <taxon>Pseudomonadati</taxon>
        <taxon>Pseudomonadota</taxon>
        <taxon>Alphaproteobacteria</taxon>
        <taxon>Rhodobacterales</taxon>
        <taxon>Paracoccaceae</taxon>
        <taxon>Sedimentitalea</taxon>
    </lineage>
</organism>
<protein>
    <submittedName>
        <fullName evidence="2">SDR family oxidoreductase</fullName>
        <ecNumber evidence="2">1.-.-.-</ecNumber>
    </submittedName>
</protein>
<evidence type="ECO:0000313" key="2">
    <source>
        <dbReference type="EMBL" id="MDU9007073.1"/>
    </source>
</evidence>
<dbReference type="Pfam" id="PF13561">
    <property type="entry name" value="adh_short_C2"/>
    <property type="match status" value="1"/>
</dbReference>
<dbReference type="EC" id="1.-.-.-" evidence="2"/>
<dbReference type="PANTHER" id="PTHR42760:SF106">
    <property type="entry name" value="PROTEIN FIXR"/>
    <property type="match status" value="1"/>
</dbReference>
<evidence type="ECO:0000256" key="1">
    <source>
        <dbReference type="ARBA" id="ARBA00006484"/>
    </source>
</evidence>
<dbReference type="Gene3D" id="3.40.50.720">
    <property type="entry name" value="NAD(P)-binding Rossmann-like Domain"/>
    <property type="match status" value="1"/>
</dbReference>
<evidence type="ECO:0000313" key="3">
    <source>
        <dbReference type="Proteomes" id="UP001255416"/>
    </source>
</evidence>